<name>A0A7G5E1R5_9SPHI</name>
<dbReference type="RefSeq" id="WP_182332427.1">
    <property type="nucleotide sequence ID" value="NZ_CP058555.1"/>
</dbReference>
<feature type="chain" id="PRO_5028934250" description="Outer membrane protein beta-barrel domain-containing protein" evidence="1">
    <location>
        <begin position="19"/>
        <end position="273"/>
    </location>
</feature>
<dbReference type="EMBL" id="CP058555">
    <property type="protein sequence ID" value="QMV67940.1"/>
    <property type="molecule type" value="Genomic_DNA"/>
</dbReference>
<reference evidence="2 3" key="1">
    <citation type="journal article" date="2020" name="G3 (Bethesda)">
        <title>CeMbio - The Caenorhabditis elegans Microbiome Resource.</title>
        <authorList>
            <person name="Dirksen P."/>
            <person name="Assie A."/>
            <person name="Zimmermann J."/>
            <person name="Zhang F."/>
            <person name="Tietje A.M."/>
            <person name="Marsh S.A."/>
            <person name="Felix M.A."/>
            <person name="Shapira M."/>
            <person name="Kaleta C."/>
            <person name="Schulenburg H."/>
            <person name="Samuel B."/>
        </authorList>
    </citation>
    <scope>NUCLEOTIDE SEQUENCE [LARGE SCALE GENOMIC DNA]</scope>
    <source>
        <strain evidence="2 3">BIGb0170</strain>
    </source>
</reference>
<feature type="signal peptide" evidence="1">
    <location>
        <begin position="1"/>
        <end position="18"/>
    </location>
</feature>
<dbReference type="AlphaFoldDB" id="A0A7G5E1R5"/>
<accession>A0A7G5E1R5</accession>
<keyword evidence="3" id="KW-1185">Reference proteome</keyword>
<proteinExistence type="predicted"/>
<evidence type="ECO:0000313" key="3">
    <source>
        <dbReference type="Proteomes" id="UP000515450"/>
    </source>
</evidence>
<organism evidence="2 3">
    <name type="scientific">Sphingobacterium paramultivorum</name>
    <dbReference type="NCBI Taxonomy" id="2886510"/>
    <lineage>
        <taxon>Bacteria</taxon>
        <taxon>Pseudomonadati</taxon>
        <taxon>Bacteroidota</taxon>
        <taxon>Sphingobacteriia</taxon>
        <taxon>Sphingobacteriales</taxon>
        <taxon>Sphingobacteriaceae</taxon>
        <taxon>Sphingobacterium</taxon>
    </lineage>
</organism>
<gene>
    <name evidence="2" type="ORF">HS960_09845</name>
</gene>
<evidence type="ECO:0000313" key="2">
    <source>
        <dbReference type="EMBL" id="QMV67940.1"/>
    </source>
</evidence>
<evidence type="ECO:0008006" key="4">
    <source>
        <dbReference type="Google" id="ProtNLM"/>
    </source>
</evidence>
<protein>
    <recommendedName>
        <fullName evidence="4">Outer membrane protein beta-barrel domain-containing protein</fullName>
    </recommendedName>
</protein>
<sequence length="273" mass="30269">MKYAITVLLLCYALIASAQEQNSSGILIGNFYRTKVDMVVQQFDYIKEDTLPYRYIAKAGAKFTIIGIKNSEIIIKFWHFNDTNAQSQPEKDFAKKGSQLLYIDKSANDKHFVVKTDVLNGKAESYNGKSTSFVWGITTLPVKLRFGNSGGREFQFSSNFNIGTNAGIQWAFKGRKSQNLNLLFGVGISSVQVDSASTEGKQRESITAAAFTPSLGVVYGYERMQVGIYTGMDFTGGALSKKWLYQSKPWLAVGIGFALFQKDKQEEAGQGDN</sequence>
<evidence type="ECO:0000256" key="1">
    <source>
        <dbReference type="SAM" id="SignalP"/>
    </source>
</evidence>
<dbReference type="Proteomes" id="UP000515450">
    <property type="component" value="Chromosome"/>
</dbReference>
<keyword evidence="1" id="KW-0732">Signal</keyword>